<reference evidence="3" key="1">
    <citation type="submission" date="2005-09" db="EMBL/GenBank/DDBJ databases">
        <title>Annotation of the Aspergillus terreus NIH2624 genome.</title>
        <authorList>
            <person name="Birren B.W."/>
            <person name="Lander E.S."/>
            <person name="Galagan J.E."/>
            <person name="Nusbaum C."/>
            <person name="Devon K."/>
            <person name="Henn M."/>
            <person name="Ma L.-J."/>
            <person name="Jaffe D.B."/>
            <person name="Butler J."/>
            <person name="Alvarez P."/>
            <person name="Gnerre S."/>
            <person name="Grabherr M."/>
            <person name="Kleber M."/>
            <person name="Mauceli E.W."/>
            <person name="Brockman W."/>
            <person name="Rounsley S."/>
            <person name="Young S.K."/>
            <person name="LaButti K."/>
            <person name="Pushparaj V."/>
            <person name="DeCaprio D."/>
            <person name="Crawford M."/>
            <person name="Koehrsen M."/>
            <person name="Engels R."/>
            <person name="Montgomery P."/>
            <person name="Pearson M."/>
            <person name="Howarth C."/>
            <person name="Larson L."/>
            <person name="Luoma S."/>
            <person name="White J."/>
            <person name="Alvarado L."/>
            <person name="Kodira C.D."/>
            <person name="Zeng Q."/>
            <person name="Oleary S."/>
            <person name="Yandava C."/>
            <person name="Denning D.W."/>
            <person name="Nierman W.C."/>
            <person name="Milne T."/>
            <person name="Madden K."/>
        </authorList>
    </citation>
    <scope>NUCLEOTIDE SEQUENCE [LARGE SCALE GENOMIC DNA]</scope>
    <source>
        <strain evidence="3">NIH 2624 / FGSC A1156</strain>
    </source>
</reference>
<evidence type="ECO:0000313" key="3">
    <source>
        <dbReference type="Proteomes" id="UP000007963"/>
    </source>
</evidence>
<protein>
    <recommendedName>
        <fullName evidence="1">Lipocalin-like domain-containing protein</fullName>
    </recommendedName>
</protein>
<dbReference type="GeneID" id="4354069"/>
<feature type="domain" description="Lipocalin-like" evidence="1">
    <location>
        <begin position="76"/>
        <end position="217"/>
    </location>
</feature>
<evidence type="ECO:0000259" key="1">
    <source>
        <dbReference type="Pfam" id="PF13924"/>
    </source>
</evidence>
<dbReference type="VEuPathDB" id="FungiDB:ATEG_09271"/>
<organism evidence="2 3">
    <name type="scientific">Aspergillus terreus (strain NIH 2624 / FGSC A1156)</name>
    <dbReference type="NCBI Taxonomy" id="341663"/>
    <lineage>
        <taxon>Eukaryota</taxon>
        <taxon>Fungi</taxon>
        <taxon>Dikarya</taxon>
        <taxon>Ascomycota</taxon>
        <taxon>Pezizomycotina</taxon>
        <taxon>Eurotiomycetes</taxon>
        <taxon>Eurotiomycetidae</taxon>
        <taxon>Eurotiales</taxon>
        <taxon>Aspergillaceae</taxon>
        <taxon>Aspergillus</taxon>
        <taxon>Aspergillus subgen. Circumdati</taxon>
    </lineage>
</organism>
<dbReference type="EMBL" id="CH476607">
    <property type="protein sequence ID" value="EAU30408.1"/>
    <property type="molecule type" value="Genomic_DNA"/>
</dbReference>
<dbReference type="RefSeq" id="XP_001217893.1">
    <property type="nucleotide sequence ID" value="XM_001217892.1"/>
</dbReference>
<proteinExistence type="predicted"/>
<dbReference type="AlphaFoldDB" id="Q0CAL3"/>
<evidence type="ECO:0000313" key="2">
    <source>
        <dbReference type="EMBL" id="EAU30408.1"/>
    </source>
</evidence>
<dbReference type="Pfam" id="PF13924">
    <property type="entry name" value="Lipocalin_5"/>
    <property type="match status" value="1"/>
</dbReference>
<name>Q0CAL3_ASPTN</name>
<gene>
    <name evidence="2" type="ORF">ATEG_09271</name>
</gene>
<sequence length="225" mass="25269">MSHTASLIRPEAVALTLSSSKARVKNVQNAAFRSAVFSHSLSGVNLQRISVVLYTVFPLNRYCKMSDLSHLREQLIGSWKLVKFVSEPVNGTEPCNYFPFARGAQGFIIYTSDGHMPVHLMRPGAPRCTSAGFLEGSKDKLALSMKHYLAYAGRFDVRETDGGALLRHHILVSSYPDWLGTVQERRALLEGDVLRLETVNILEKEGFQQRWVLTWKKTDGLDDLM</sequence>
<dbReference type="OrthoDB" id="3904217at2759"/>
<accession>Q0CAL3</accession>
<dbReference type="Proteomes" id="UP000007963">
    <property type="component" value="Unassembled WGS sequence"/>
</dbReference>
<dbReference type="HOGENOM" id="CLU_1229711_0_0_1"/>
<dbReference type="InterPro" id="IPR024311">
    <property type="entry name" value="Lipocalin-like"/>
</dbReference>